<dbReference type="PROSITE" id="PS50943">
    <property type="entry name" value="HTH_CROC1"/>
    <property type="match status" value="1"/>
</dbReference>
<sequence>MPTIKFDDYLAKRMENPEFKVSFEAENAKLNSALALIEAREAAGLTQRELAELASVPQSTVARIERGNNTSFDTLSKIANALGKQLKIEFA</sequence>
<dbReference type="EMBL" id="NGLB01000005">
    <property type="protein sequence ID" value="OTN93517.1"/>
    <property type="molecule type" value="Genomic_DNA"/>
</dbReference>
<evidence type="ECO:0000259" key="1">
    <source>
        <dbReference type="PROSITE" id="PS50943"/>
    </source>
</evidence>
<protein>
    <recommendedName>
        <fullName evidence="1">HTH cro/C1-type domain-containing protein</fullName>
    </recommendedName>
</protein>
<accession>A0AB73N709</accession>
<dbReference type="CDD" id="cd00093">
    <property type="entry name" value="HTH_XRE"/>
    <property type="match status" value="1"/>
</dbReference>
<feature type="domain" description="HTH cro/C1-type" evidence="1">
    <location>
        <begin position="36"/>
        <end position="90"/>
    </location>
</feature>
<dbReference type="GO" id="GO:0003677">
    <property type="term" value="F:DNA binding"/>
    <property type="evidence" value="ECO:0007669"/>
    <property type="project" value="InterPro"/>
</dbReference>
<dbReference type="InterPro" id="IPR010982">
    <property type="entry name" value="Lambda_DNA-bd_dom_sf"/>
</dbReference>
<dbReference type="Gene3D" id="1.10.260.40">
    <property type="entry name" value="lambda repressor-like DNA-binding domains"/>
    <property type="match status" value="1"/>
</dbReference>
<dbReference type="AlphaFoldDB" id="A0AB73N709"/>
<name>A0AB73N709_ENTFC</name>
<proteinExistence type="predicted"/>
<dbReference type="Proteomes" id="UP000194737">
    <property type="component" value="Unassembled WGS sequence"/>
</dbReference>
<evidence type="ECO:0000313" key="2">
    <source>
        <dbReference type="EMBL" id="OTN93517.1"/>
    </source>
</evidence>
<dbReference type="Pfam" id="PF01381">
    <property type="entry name" value="HTH_3"/>
    <property type="match status" value="1"/>
</dbReference>
<gene>
    <name evidence="2" type="ORF">A5804_002887</name>
</gene>
<reference evidence="2 3" key="1">
    <citation type="submission" date="2017-05" db="EMBL/GenBank/DDBJ databases">
        <title>The Genome Sequence of Enterococcus faecium 6F2_DIV0138.</title>
        <authorList>
            <consortium name="The Broad Institute Genomics Platform"/>
            <consortium name="The Broad Institute Genomic Center for Infectious Diseases"/>
            <person name="Earl A."/>
            <person name="Manson A."/>
            <person name="Schwartman J."/>
            <person name="Gilmore M."/>
            <person name="Abouelleil A."/>
            <person name="Cao P."/>
            <person name="Chapman S."/>
            <person name="Cusick C."/>
            <person name="Shea T."/>
            <person name="Young S."/>
            <person name="Neafsey D."/>
            <person name="Nusbaum C."/>
            <person name="Birren B."/>
        </authorList>
    </citation>
    <scope>NUCLEOTIDE SEQUENCE [LARGE SCALE GENOMIC DNA]</scope>
    <source>
        <strain evidence="2 3">6F2_DIV0138</strain>
    </source>
</reference>
<dbReference type="RefSeq" id="WP_086325281.1">
    <property type="nucleotide sequence ID" value="NZ_NGLB01000005.1"/>
</dbReference>
<dbReference type="InterPro" id="IPR001387">
    <property type="entry name" value="Cro/C1-type_HTH"/>
</dbReference>
<organism evidence="2 3">
    <name type="scientific">Enterococcus faecium</name>
    <name type="common">Streptococcus faecium</name>
    <dbReference type="NCBI Taxonomy" id="1352"/>
    <lineage>
        <taxon>Bacteria</taxon>
        <taxon>Bacillati</taxon>
        <taxon>Bacillota</taxon>
        <taxon>Bacilli</taxon>
        <taxon>Lactobacillales</taxon>
        <taxon>Enterococcaceae</taxon>
        <taxon>Enterococcus</taxon>
    </lineage>
</organism>
<comment type="caution">
    <text evidence="2">The sequence shown here is derived from an EMBL/GenBank/DDBJ whole genome shotgun (WGS) entry which is preliminary data.</text>
</comment>
<evidence type="ECO:0000313" key="3">
    <source>
        <dbReference type="Proteomes" id="UP000194737"/>
    </source>
</evidence>
<dbReference type="SMART" id="SM00530">
    <property type="entry name" value="HTH_XRE"/>
    <property type="match status" value="1"/>
</dbReference>
<dbReference type="SUPFAM" id="SSF47413">
    <property type="entry name" value="lambda repressor-like DNA-binding domains"/>
    <property type="match status" value="1"/>
</dbReference>